<proteinExistence type="inferred from homology"/>
<evidence type="ECO:0000313" key="4">
    <source>
        <dbReference type="Proteomes" id="UP000233387"/>
    </source>
</evidence>
<dbReference type="EMBL" id="NKXO01000006">
    <property type="protein sequence ID" value="PKQ70462.1"/>
    <property type="molecule type" value="Genomic_DNA"/>
</dbReference>
<protein>
    <submittedName>
        <fullName evidence="3">Universal stress protein family</fullName>
    </submittedName>
</protein>
<dbReference type="Proteomes" id="UP000233387">
    <property type="component" value="Unassembled WGS sequence"/>
</dbReference>
<evidence type="ECO:0000256" key="1">
    <source>
        <dbReference type="ARBA" id="ARBA00008791"/>
    </source>
</evidence>
<dbReference type="SUPFAM" id="SSF52402">
    <property type="entry name" value="Adenine nucleotide alpha hydrolases-like"/>
    <property type="match status" value="2"/>
</dbReference>
<dbReference type="InterPro" id="IPR006016">
    <property type="entry name" value="UspA"/>
</dbReference>
<dbReference type="CDD" id="cd00293">
    <property type="entry name" value="USP-like"/>
    <property type="match status" value="2"/>
</dbReference>
<evidence type="ECO:0000313" key="3">
    <source>
        <dbReference type="EMBL" id="PKQ70462.1"/>
    </source>
</evidence>
<dbReference type="Gene3D" id="3.40.50.620">
    <property type="entry name" value="HUPs"/>
    <property type="match status" value="2"/>
</dbReference>
<dbReference type="PRINTS" id="PR01438">
    <property type="entry name" value="UNVRSLSTRESS"/>
</dbReference>
<dbReference type="OrthoDB" id="1522603at2"/>
<reference evidence="3 4" key="1">
    <citation type="submission" date="2017-06" db="EMBL/GenBank/DDBJ databases">
        <title>Raineya orbicola gen. nov., sp. nov. a slightly thermophilic bacterium of the phylum Bacteroidetes and the description of Raineyaceae fam. nov.</title>
        <authorList>
            <person name="Albuquerque L."/>
            <person name="Polonia A.R.M."/>
            <person name="Barroso C."/>
            <person name="Froufe H.J.C."/>
            <person name="Lage O."/>
            <person name="Lobo-Da-Cunha A."/>
            <person name="Egas C."/>
            <person name="Da Costa M.S."/>
        </authorList>
    </citation>
    <scope>NUCLEOTIDE SEQUENCE [LARGE SCALE GENOMIC DNA]</scope>
    <source>
        <strain evidence="3 4">SPSPC-11</strain>
    </source>
</reference>
<dbReference type="PANTHER" id="PTHR46268">
    <property type="entry name" value="STRESS RESPONSE PROTEIN NHAX"/>
    <property type="match status" value="1"/>
</dbReference>
<dbReference type="Pfam" id="PF00582">
    <property type="entry name" value="Usp"/>
    <property type="match status" value="2"/>
</dbReference>
<comment type="caution">
    <text evidence="3">The sequence shown here is derived from an EMBL/GenBank/DDBJ whole genome shotgun (WGS) entry which is preliminary data.</text>
</comment>
<evidence type="ECO:0000259" key="2">
    <source>
        <dbReference type="Pfam" id="PF00582"/>
    </source>
</evidence>
<dbReference type="InterPro" id="IPR006015">
    <property type="entry name" value="Universal_stress_UspA"/>
</dbReference>
<dbReference type="PANTHER" id="PTHR46268:SF6">
    <property type="entry name" value="UNIVERSAL STRESS PROTEIN UP12"/>
    <property type="match status" value="1"/>
</dbReference>
<accession>A0A2N3IJF0</accession>
<gene>
    <name evidence="3" type="ORF">Rain11_0545</name>
</gene>
<name>A0A2N3IJF0_9BACT</name>
<feature type="domain" description="UspA" evidence="2">
    <location>
        <begin position="1"/>
        <end position="146"/>
    </location>
</feature>
<sequence>MKKILVPTDFSEFAEKALQTAVNIAQKAKAEILLLNANEMAVAAMPIAEYYYYDKEKEQSYLQMVNDSLDRTLQKIASDMDLGDIKVSTLVESGLLVDVVEEVCHRENIDLVVMGTQGATGMKEMLVGSNTEKVVRNAPCPVLAVPNKVVYEFKNIVFPTTLRPEQEKAFKKLAQMQNVFDGKIHLLYLNNPAHLQGEDSVEERKNSLVADTGLQNTEIFISQQNVFDEENAILEFAREVKADLIVMATHQRKGLAHLFLGSITEDTINHSDIPVLAIPLKK</sequence>
<keyword evidence="4" id="KW-1185">Reference proteome</keyword>
<comment type="similarity">
    <text evidence="1">Belongs to the universal stress protein A family.</text>
</comment>
<dbReference type="RefSeq" id="WP_101357822.1">
    <property type="nucleotide sequence ID" value="NZ_NKXO01000006.1"/>
</dbReference>
<dbReference type="AlphaFoldDB" id="A0A2N3IJF0"/>
<feature type="domain" description="UspA" evidence="2">
    <location>
        <begin position="153"/>
        <end position="279"/>
    </location>
</feature>
<organism evidence="3 4">
    <name type="scientific">Raineya orbicola</name>
    <dbReference type="NCBI Taxonomy" id="2016530"/>
    <lineage>
        <taxon>Bacteria</taxon>
        <taxon>Pseudomonadati</taxon>
        <taxon>Bacteroidota</taxon>
        <taxon>Cytophagia</taxon>
        <taxon>Cytophagales</taxon>
        <taxon>Raineyaceae</taxon>
        <taxon>Raineya</taxon>
    </lineage>
</organism>
<dbReference type="InterPro" id="IPR014729">
    <property type="entry name" value="Rossmann-like_a/b/a_fold"/>
</dbReference>